<gene>
    <name evidence="2" type="ORF">VPK24_15520</name>
</gene>
<keyword evidence="3" id="KW-1185">Reference proteome</keyword>
<sequence length="196" mass="22247">MTHLKQVRWINFWQSIALAAAGLCIAMAIAHLQPANATEPIAAQNTMNLISENPGDRLAQTTPALPEQPMTKRQLIAAVLQELGVAERYDQYLGNAVDLAVSPNQSLKFINWLNDVLKERAGWKTVALTYSRRLDSQFSETELQELLNLAQNPTLRKLFRSELESYGNTARDRRMFLFRVWEDYNNGNIPVPEGMF</sequence>
<evidence type="ECO:0000256" key="1">
    <source>
        <dbReference type="SAM" id="SignalP"/>
    </source>
</evidence>
<evidence type="ECO:0000313" key="2">
    <source>
        <dbReference type="EMBL" id="MFG3819051.1"/>
    </source>
</evidence>
<reference evidence="3" key="1">
    <citation type="journal article" date="2024" name="Algal Res.">
        <title>Biochemical, toxicological and genomic investigation of a high-biomass producing Limnothrix strain isolated from Italian shallow drinking water reservoir.</title>
        <authorList>
            <person name="Simonazzi M."/>
            <person name="Shishido T.K."/>
            <person name="Delbaje E."/>
            <person name="Wahlsten M."/>
            <person name="Fewer D.P."/>
            <person name="Sivonen K."/>
            <person name="Pezzolesi L."/>
            <person name="Pistocchi R."/>
        </authorList>
    </citation>
    <scope>NUCLEOTIDE SEQUENCE [LARGE SCALE GENOMIC DNA]</scope>
    <source>
        <strain evidence="3">LRLZ20PSL1</strain>
    </source>
</reference>
<accession>A0ABW7CDE3</accession>
<evidence type="ECO:0000313" key="3">
    <source>
        <dbReference type="Proteomes" id="UP001604335"/>
    </source>
</evidence>
<comment type="caution">
    <text evidence="2">The sequence shown here is derived from an EMBL/GenBank/DDBJ whole genome shotgun (WGS) entry which is preliminary data.</text>
</comment>
<feature type="chain" id="PRO_5046559522" evidence="1">
    <location>
        <begin position="38"/>
        <end position="196"/>
    </location>
</feature>
<dbReference type="EMBL" id="JAZAQF010000086">
    <property type="protein sequence ID" value="MFG3819051.1"/>
    <property type="molecule type" value="Genomic_DNA"/>
</dbReference>
<feature type="signal peptide" evidence="1">
    <location>
        <begin position="1"/>
        <end position="37"/>
    </location>
</feature>
<organism evidence="2 3">
    <name type="scientific">Limnothrix redekei LRLZ20PSL1</name>
    <dbReference type="NCBI Taxonomy" id="3112953"/>
    <lineage>
        <taxon>Bacteria</taxon>
        <taxon>Bacillati</taxon>
        <taxon>Cyanobacteriota</taxon>
        <taxon>Cyanophyceae</taxon>
        <taxon>Pseudanabaenales</taxon>
        <taxon>Pseudanabaenaceae</taxon>
        <taxon>Limnothrix</taxon>
    </lineage>
</organism>
<protein>
    <submittedName>
        <fullName evidence="2">Uncharacterized protein</fullName>
    </submittedName>
</protein>
<dbReference type="RefSeq" id="WP_393014727.1">
    <property type="nucleotide sequence ID" value="NZ_JAZAQF010000086.1"/>
</dbReference>
<proteinExistence type="predicted"/>
<keyword evidence="1" id="KW-0732">Signal</keyword>
<dbReference type="Proteomes" id="UP001604335">
    <property type="component" value="Unassembled WGS sequence"/>
</dbReference>
<name>A0ABW7CDE3_9CYAN</name>